<protein>
    <submittedName>
        <fullName evidence="6">Uncharacterized protein</fullName>
    </submittedName>
</protein>
<dbReference type="SUPFAM" id="SSF48366">
    <property type="entry name" value="Ras GEF"/>
    <property type="match status" value="1"/>
</dbReference>
<dbReference type="InterPro" id="IPR023578">
    <property type="entry name" value="Ras_GEF_dom_sf"/>
</dbReference>
<keyword evidence="1 2" id="KW-0344">Guanine-nucleotide releasing factor</keyword>
<feature type="compositionally biased region" description="Polar residues" evidence="3">
    <location>
        <begin position="157"/>
        <end position="172"/>
    </location>
</feature>
<dbReference type="Pfam" id="PF00617">
    <property type="entry name" value="RasGEF"/>
    <property type="match status" value="1"/>
</dbReference>
<dbReference type="Proteomes" id="UP001527925">
    <property type="component" value="Unassembled WGS sequence"/>
</dbReference>
<dbReference type="PROSITE" id="PS50009">
    <property type="entry name" value="RASGEF_CAT"/>
    <property type="match status" value="1"/>
</dbReference>
<evidence type="ECO:0000256" key="2">
    <source>
        <dbReference type="PROSITE-ProRule" id="PRU00168"/>
    </source>
</evidence>
<dbReference type="EMBL" id="JADGIZ020000011">
    <property type="protein sequence ID" value="KAL2917315.1"/>
    <property type="molecule type" value="Genomic_DNA"/>
</dbReference>
<feature type="region of interest" description="Disordered" evidence="3">
    <location>
        <begin position="248"/>
        <end position="310"/>
    </location>
</feature>
<feature type="region of interest" description="Disordered" evidence="3">
    <location>
        <begin position="102"/>
        <end position="221"/>
    </location>
</feature>
<comment type="caution">
    <text evidence="6">The sequence shown here is derived from an EMBL/GenBank/DDBJ whole genome shotgun (WGS) entry which is preliminary data.</text>
</comment>
<evidence type="ECO:0000259" key="4">
    <source>
        <dbReference type="PROSITE" id="PS50009"/>
    </source>
</evidence>
<dbReference type="InterPro" id="IPR008937">
    <property type="entry name" value="Ras-like_GEF"/>
</dbReference>
<evidence type="ECO:0000313" key="6">
    <source>
        <dbReference type="EMBL" id="KAL2917315.1"/>
    </source>
</evidence>
<dbReference type="InterPro" id="IPR001895">
    <property type="entry name" value="RASGEF_cat_dom"/>
</dbReference>
<dbReference type="InterPro" id="IPR036964">
    <property type="entry name" value="RASGEF_cat_dom_sf"/>
</dbReference>
<proteinExistence type="predicted"/>
<feature type="region of interest" description="Disordered" evidence="3">
    <location>
        <begin position="348"/>
        <end position="395"/>
    </location>
</feature>
<feature type="compositionally biased region" description="Basic and acidic residues" evidence="3">
    <location>
        <begin position="251"/>
        <end position="264"/>
    </location>
</feature>
<feature type="domain" description="Ras-GEF" evidence="4">
    <location>
        <begin position="718"/>
        <end position="961"/>
    </location>
</feature>
<sequence>MDDARFAETQSCLLNAVFYRAGTHIPFAARFGPHSVLYNHTTCTIAQLDHAGNARLEAGGVYTVEEPDSVSLRHSRMPEAVQQPQSRRHSEMPPGFFKTFALGRSNNRRRSESSLAVTQRKGSKGSILGLKIPMESSKEEPESGGGDSKKWPIAPSKTVSGVLSAMATTPTDGPSEGTGGSFFTLRRKTKKPSGDEDGGGGDGSAEGVAQQPGNALGAGKGLSKTTENLVTAENASVDDVVDLLDFLKSPPKRERSRSNEREPHSTSNSASPNGAVPARESTAGSRASAAGGQPVASMPAITSQETASEKRTSILSLKNQMMVGSSPLTSAPPTLRLKAGQAATLLSEQDSSAAGSGGTIEGQPSMLSRVGSTQDVGGPGGRSSHHKRPVSGGFLVDPDPPSYEGFLRSDAVPGVNLYFRLGDSHLRAFRELDATTPSKALIELHLANCIAMPVRGSTDNGFDVYRGDETLRSDFHLDLYGKEFHVLLDTLRSESKLLDDAALQLTEQEKPETVPRSPVREKSTDDLGRLQIQYQPDEEGLQTPFHVTQATLDKLVERMTSSYGPDKNFISMMLHTYRHVTNPVTMMTKLTARLHVSAPLESDPDALASNESWKPVLKIRTISVVLTWIKHMWVPDFVTPEMREELDKFVRAIRGSFGSSERDKALDESHAHEFQLLAGHLRGVIKQLEIEHDARAAQTTDVPRHPPPLTKQEFLGLDLVELARHLTIREHEQLCDIKPIHFLLRLWTDKDPIVEREVQPITNMVGSFNTTSFWVATEVCTQPELKNRVKVVESFIKLARECRKLNNFNTVMAIVSGLNLVAVSRLKATWEAVEQKRVKQLNELESVLSPTGNFRVYRSLVEEFEEDTGKARRPYIPILSLFLKDLLFMNDGNPKHVDSGFINVDKLRTLYTRVQQFLAVQQADYQPLAGTPSTLLQSYCAHLHALDENKLYKYSCLCEPKMGTEELRLREKWMSKQ</sequence>
<dbReference type="Gene3D" id="1.10.840.10">
    <property type="entry name" value="Ras guanine-nucleotide exchange factors catalytic domain"/>
    <property type="match status" value="1"/>
</dbReference>
<evidence type="ECO:0000313" key="7">
    <source>
        <dbReference type="Proteomes" id="UP001527925"/>
    </source>
</evidence>
<dbReference type="CDD" id="cd06224">
    <property type="entry name" value="REM"/>
    <property type="match status" value="1"/>
</dbReference>
<dbReference type="PANTHER" id="PTHR23113">
    <property type="entry name" value="GUANINE NUCLEOTIDE EXCHANGE FACTOR"/>
    <property type="match status" value="1"/>
</dbReference>
<gene>
    <name evidence="6" type="ORF">HK105_202979</name>
</gene>
<evidence type="ECO:0000256" key="3">
    <source>
        <dbReference type="SAM" id="MobiDB-lite"/>
    </source>
</evidence>
<evidence type="ECO:0000256" key="1">
    <source>
        <dbReference type="ARBA" id="ARBA00022658"/>
    </source>
</evidence>
<dbReference type="PANTHER" id="PTHR23113:SF356">
    <property type="entry name" value="FI05912P-RELATED"/>
    <property type="match status" value="1"/>
</dbReference>
<evidence type="ECO:0000259" key="5">
    <source>
        <dbReference type="PROSITE" id="PS50212"/>
    </source>
</evidence>
<dbReference type="SMART" id="SM00147">
    <property type="entry name" value="RasGEF"/>
    <property type="match status" value="1"/>
</dbReference>
<reference evidence="6 7" key="1">
    <citation type="submission" date="2023-09" db="EMBL/GenBank/DDBJ databases">
        <title>Pangenome analysis of Batrachochytrium dendrobatidis and related Chytrids.</title>
        <authorList>
            <person name="Yacoub M.N."/>
            <person name="Stajich J.E."/>
            <person name="James T.Y."/>
        </authorList>
    </citation>
    <scope>NUCLEOTIDE SEQUENCE [LARGE SCALE GENOMIC DNA]</scope>
    <source>
        <strain evidence="6 7">JEL0888</strain>
    </source>
</reference>
<feature type="compositionally biased region" description="Low complexity" evidence="3">
    <location>
        <begin position="278"/>
        <end position="292"/>
    </location>
</feature>
<dbReference type="PROSITE" id="PS50212">
    <property type="entry name" value="RASGEF_NTER"/>
    <property type="match status" value="1"/>
</dbReference>
<dbReference type="Pfam" id="PF00618">
    <property type="entry name" value="RasGEF_N"/>
    <property type="match status" value="1"/>
</dbReference>
<accession>A0ABR4NCR2</accession>
<organism evidence="6 7">
    <name type="scientific">Polyrhizophydium stewartii</name>
    <dbReference type="NCBI Taxonomy" id="2732419"/>
    <lineage>
        <taxon>Eukaryota</taxon>
        <taxon>Fungi</taxon>
        <taxon>Fungi incertae sedis</taxon>
        <taxon>Chytridiomycota</taxon>
        <taxon>Chytridiomycota incertae sedis</taxon>
        <taxon>Chytridiomycetes</taxon>
        <taxon>Rhizophydiales</taxon>
        <taxon>Rhizophydiales incertae sedis</taxon>
        <taxon>Polyrhizophydium</taxon>
    </lineage>
</organism>
<dbReference type="Gene3D" id="1.20.870.10">
    <property type="entry name" value="Son of sevenless (SoS) protein Chain: S domain 1"/>
    <property type="match status" value="1"/>
</dbReference>
<keyword evidence="7" id="KW-1185">Reference proteome</keyword>
<dbReference type="CDD" id="cd00155">
    <property type="entry name" value="RasGEF"/>
    <property type="match status" value="1"/>
</dbReference>
<dbReference type="SMART" id="SM00229">
    <property type="entry name" value="RasGEFN"/>
    <property type="match status" value="1"/>
</dbReference>
<dbReference type="InterPro" id="IPR000651">
    <property type="entry name" value="Ras-like_Gua-exchang_fac_N"/>
</dbReference>
<feature type="domain" description="N-terminal Ras-GEF" evidence="5">
    <location>
        <begin position="543"/>
        <end position="674"/>
    </location>
</feature>
<name>A0ABR4NCR2_9FUNG</name>